<evidence type="ECO:0000313" key="5">
    <source>
        <dbReference type="Proteomes" id="UP001642409"/>
    </source>
</evidence>
<accession>A0AA86P0K2</accession>
<protein>
    <submittedName>
        <fullName evidence="3">Uncharacterized protein</fullName>
    </submittedName>
</protein>
<keyword evidence="2" id="KW-0677">Repeat</keyword>
<sequence>MIQRYKKYLEKQTKFNFKSLKLELISAKLEIRQDQELQSLDFIQDLKVTNLQIQQCQNVILDPLNINSQTISITMCNLQTISGIESLTDIVYLNMYDNAIQDITPVSNMLNLKSLLFANNCITDLRPVSKLYNIQHLILHANQLTDISPLQYLLNLGWLDISKNKIMDLSPLRKLVKITVFEGEQNQILDVQALSAHNFKCFNINNNFVSDFSPLQLQFRFNFYQIELQTPPSNEQKLLQYRITFINKMTCKRQQTKLKTNLGMKMNKTKQIIHELILELEKGSAYLIQRAIFAFQTDCPDQ</sequence>
<dbReference type="InterPro" id="IPR032675">
    <property type="entry name" value="LRR_dom_sf"/>
</dbReference>
<dbReference type="EMBL" id="CAXDID020000685">
    <property type="protein sequence ID" value="CAL6110278.1"/>
    <property type="molecule type" value="Genomic_DNA"/>
</dbReference>
<dbReference type="InterPro" id="IPR025875">
    <property type="entry name" value="Leu-rich_rpt_4"/>
</dbReference>
<proteinExistence type="predicted"/>
<dbReference type="InterPro" id="IPR050836">
    <property type="entry name" value="SDS22/Internalin_LRR"/>
</dbReference>
<evidence type="ECO:0000256" key="2">
    <source>
        <dbReference type="ARBA" id="ARBA00022737"/>
    </source>
</evidence>
<keyword evidence="5" id="KW-1185">Reference proteome</keyword>
<gene>
    <name evidence="3" type="ORF">HINF_LOCUS16493</name>
    <name evidence="4" type="ORF">HINF_LOCUS75842</name>
</gene>
<evidence type="ECO:0000313" key="3">
    <source>
        <dbReference type="EMBL" id="CAI9928848.1"/>
    </source>
</evidence>
<evidence type="ECO:0000256" key="1">
    <source>
        <dbReference type="ARBA" id="ARBA00022614"/>
    </source>
</evidence>
<organism evidence="3">
    <name type="scientific">Hexamita inflata</name>
    <dbReference type="NCBI Taxonomy" id="28002"/>
    <lineage>
        <taxon>Eukaryota</taxon>
        <taxon>Metamonada</taxon>
        <taxon>Diplomonadida</taxon>
        <taxon>Hexamitidae</taxon>
        <taxon>Hexamitinae</taxon>
        <taxon>Hexamita</taxon>
    </lineage>
</organism>
<dbReference type="InterPro" id="IPR001611">
    <property type="entry name" value="Leu-rich_rpt"/>
</dbReference>
<dbReference type="AlphaFoldDB" id="A0AA86P0K2"/>
<name>A0AA86P0K2_9EUKA</name>
<evidence type="ECO:0000313" key="4">
    <source>
        <dbReference type="EMBL" id="CAL6110278.1"/>
    </source>
</evidence>
<dbReference type="PANTHER" id="PTHR46652">
    <property type="entry name" value="LEUCINE-RICH REPEAT AND IQ DOMAIN-CONTAINING PROTEIN 1-RELATED"/>
    <property type="match status" value="1"/>
</dbReference>
<dbReference type="EMBL" id="CATOUU010000422">
    <property type="protein sequence ID" value="CAI9928848.1"/>
    <property type="molecule type" value="Genomic_DNA"/>
</dbReference>
<dbReference type="SUPFAM" id="SSF52058">
    <property type="entry name" value="L domain-like"/>
    <property type="match status" value="1"/>
</dbReference>
<dbReference type="Gene3D" id="3.80.10.10">
    <property type="entry name" value="Ribonuclease Inhibitor"/>
    <property type="match status" value="1"/>
</dbReference>
<dbReference type="PANTHER" id="PTHR46652:SF3">
    <property type="entry name" value="LEUCINE-RICH REPEAT-CONTAINING PROTEIN 9"/>
    <property type="match status" value="1"/>
</dbReference>
<comment type="caution">
    <text evidence="3">The sequence shown here is derived from an EMBL/GenBank/DDBJ whole genome shotgun (WGS) entry which is preliminary data.</text>
</comment>
<dbReference type="Pfam" id="PF12799">
    <property type="entry name" value="LRR_4"/>
    <property type="match status" value="1"/>
</dbReference>
<dbReference type="Proteomes" id="UP001642409">
    <property type="component" value="Unassembled WGS sequence"/>
</dbReference>
<keyword evidence="1" id="KW-0433">Leucine-rich repeat</keyword>
<reference evidence="4 5" key="2">
    <citation type="submission" date="2024-07" db="EMBL/GenBank/DDBJ databases">
        <authorList>
            <person name="Akdeniz Z."/>
        </authorList>
    </citation>
    <scope>NUCLEOTIDE SEQUENCE [LARGE SCALE GENOMIC DNA]</scope>
</reference>
<dbReference type="PROSITE" id="PS51450">
    <property type="entry name" value="LRR"/>
    <property type="match status" value="3"/>
</dbReference>
<reference evidence="3" key="1">
    <citation type="submission" date="2023-06" db="EMBL/GenBank/DDBJ databases">
        <authorList>
            <person name="Kurt Z."/>
        </authorList>
    </citation>
    <scope>NUCLEOTIDE SEQUENCE</scope>
</reference>